<dbReference type="InterPro" id="IPR011009">
    <property type="entry name" value="Kinase-like_dom_sf"/>
</dbReference>
<dbReference type="PROSITE" id="PS50006">
    <property type="entry name" value="FHA_DOMAIN"/>
    <property type="match status" value="1"/>
</dbReference>
<keyword evidence="1" id="KW-0808">Transferase</keyword>
<evidence type="ECO:0000256" key="3">
    <source>
        <dbReference type="ARBA" id="ARBA00022777"/>
    </source>
</evidence>
<sequence length="754" mass="84185">MSIICPYCATENHENALACISCGAPFSVQTSGYYLSAGSSLQQGKYKIETLIGEGGFGITYRGIDLVNSRTVAIKENWPEKASRQGTTVVWPHTVTPKIKDWQLKKVATEAQYLSQCQHPNIVRVYDYFQENSTAYVVMDFITGKPLSKILAEEGPLPVQRVKRYLLQLSAALTIVHGAKLLHRDIKPENILIDGQDRAILIDFGATKEFIAGQTRQMSVTLTPGYAPLEQYSYKAKRWPATDIYALCAAMYELLTGQLPPEATERIQSDTLTPPGQLIPGIDPVLERVIVTGMKMRVEERWQTAVEIIDLLTKKSTVYLTNNSITCPACMTNNSESASFCTACGSSLTPAGRSSSSSYHLPAGTLLKQGRYQIEKTLGEGGFGIAYKGTDLTSSVKVAIKELWPEKAIRQGTSISWPDSITLQFKQQELSKWQREAHYLSRCVHPNIAKVYDWFEDNNTAYIVMEFISGKSLYQILQDEQPLLEERVKRYMIQIAEGLKVVHFHNLLHRGINPDNILIDDRDRAVLIDFGEAREFIPGITSKMDVTLTPGYSPLEQYSYNAKRWPATDIYALCASMYELLTGETPPPATDRIPSEALIPPRQLRPDLSPLIEHIILTGMRMKASERFQTADELIKVLRGSSVTPKLIPLKSVSFIREIFLDKNRLVVGRSEPGGELPDIDLDGFPDANTVSRPHAGIYQEAGEWKVKDLGSANGTFIKRAGQSRFGNRITAPEILNSGDEIAFGKVRFRFENI</sequence>
<dbReference type="Gene3D" id="3.30.200.20">
    <property type="entry name" value="Phosphorylase Kinase, domain 1"/>
    <property type="match status" value="2"/>
</dbReference>
<dbReference type="CDD" id="cd00060">
    <property type="entry name" value="FHA"/>
    <property type="match status" value="1"/>
</dbReference>
<dbReference type="PANTHER" id="PTHR43289:SF34">
    <property type="entry name" value="SERINE_THREONINE-PROTEIN KINASE YBDM-RELATED"/>
    <property type="match status" value="1"/>
</dbReference>
<dbReference type="GO" id="GO:0016301">
    <property type="term" value="F:kinase activity"/>
    <property type="evidence" value="ECO:0007669"/>
    <property type="project" value="UniProtKB-KW"/>
</dbReference>
<gene>
    <name evidence="8" type="ORF">WMG39_04820</name>
</gene>
<evidence type="ECO:0000259" key="6">
    <source>
        <dbReference type="PROSITE" id="PS50006"/>
    </source>
</evidence>
<dbReference type="PANTHER" id="PTHR43289">
    <property type="entry name" value="MITOGEN-ACTIVATED PROTEIN KINASE KINASE KINASE 20-RELATED"/>
    <property type="match status" value="1"/>
</dbReference>
<keyword evidence="2 5" id="KW-0547">Nucleotide-binding</keyword>
<evidence type="ECO:0000313" key="8">
    <source>
        <dbReference type="EMBL" id="MEK0184170.1"/>
    </source>
</evidence>
<dbReference type="RefSeq" id="WP_340541253.1">
    <property type="nucleotide sequence ID" value="NZ_JBBLXS010000037.1"/>
</dbReference>
<proteinExistence type="predicted"/>
<keyword evidence="3 8" id="KW-0418">Kinase</keyword>
<dbReference type="Pfam" id="PF00069">
    <property type="entry name" value="Pkinase"/>
    <property type="match status" value="2"/>
</dbReference>
<evidence type="ECO:0000259" key="7">
    <source>
        <dbReference type="PROSITE" id="PS50011"/>
    </source>
</evidence>
<keyword evidence="9" id="KW-1185">Reference proteome</keyword>
<dbReference type="PROSITE" id="PS50011">
    <property type="entry name" value="PROTEIN_KINASE_DOM"/>
    <property type="match status" value="2"/>
</dbReference>
<evidence type="ECO:0000256" key="2">
    <source>
        <dbReference type="ARBA" id="ARBA00022741"/>
    </source>
</evidence>
<feature type="domain" description="Protein kinase" evidence="7">
    <location>
        <begin position="46"/>
        <end position="309"/>
    </location>
</feature>
<feature type="binding site" evidence="5">
    <location>
        <position position="401"/>
    </location>
    <ligand>
        <name>ATP</name>
        <dbReference type="ChEBI" id="CHEBI:30616"/>
    </ligand>
</feature>
<dbReference type="InterPro" id="IPR000719">
    <property type="entry name" value="Prot_kinase_dom"/>
</dbReference>
<dbReference type="SUPFAM" id="SSF56112">
    <property type="entry name" value="Protein kinase-like (PK-like)"/>
    <property type="match status" value="2"/>
</dbReference>
<keyword evidence="4 5" id="KW-0067">ATP-binding</keyword>
<feature type="binding site" evidence="5">
    <location>
        <position position="75"/>
    </location>
    <ligand>
        <name>ATP</name>
        <dbReference type="ChEBI" id="CHEBI:30616"/>
    </ligand>
</feature>
<dbReference type="InterPro" id="IPR008271">
    <property type="entry name" value="Ser/Thr_kinase_AS"/>
</dbReference>
<dbReference type="EMBL" id="JBBLXS010000037">
    <property type="protein sequence ID" value="MEK0184170.1"/>
    <property type="molecule type" value="Genomic_DNA"/>
</dbReference>
<comment type="caution">
    <text evidence="8">The sequence shown here is derived from an EMBL/GenBank/DDBJ whole genome shotgun (WGS) entry which is preliminary data.</text>
</comment>
<feature type="domain" description="FHA" evidence="6">
    <location>
        <begin position="666"/>
        <end position="723"/>
    </location>
</feature>
<dbReference type="InterPro" id="IPR017441">
    <property type="entry name" value="Protein_kinase_ATP_BS"/>
</dbReference>
<dbReference type="SMART" id="SM00240">
    <property type="entry name" value="FHA"/>
    <property type="match status" value="1"/>
</dbReference>
<name>A0ABU8YIG2_9CYAN</name>
<dbReference type="SUPFAM" id="SSF49879">
    <property type="entry name" value="SMAD/FHA domain"/>
    <property type="match status" value="1"/>
</dbReference>
<dbReference type="Proteomes" id="UP001384579">
    <property type="component" value="Unassembled WGS sequence"/>
</dbReference>
<dbReference type="CDD" id="cd14014">
    <property type="entry name" value="STKc_PknB_like"/>
    <property type="match status" value="2"/>
</dbReference>
<reference evidence="8 9" key="1">
    <citation type="journal article" date="2020" name="Harmful Algae">
        <title>Molecular and morphological characterization of a novel dihydroanatoxin-a producing Microcoleus species (cyanobacteria) from the Russian River, California, USA.</title>
        <authorList>
            <person name="Conklin K.Y."/>
            <person name="Stancheva R."/>
            <person name="Otten T.G."/>
            <person name="Fadness R."/>
            <person name="Boyer G.L."/>
            <person name="Read B."/>
            <person name="Zhang X."/>
            <person name="Sheath R.G."/>
        </authorList>
    </citation>
    <scope>NUCLEOTIDE SEQUENCE [LARGE SCALE GENOMIC DNA]</scope>
    <source>
        <strain evidence="8 9">PTRS2</strain>
    </source>
</reference>
<dbReference type="PROSITE" id="PS00107">
    <property type="entry name" value="PROTEIN_KINASE_ATP"/>
    <property type="match status" value="2"/>
</dbReference>
<dbReference type="Pfam" id="PF00498">
    <property type="entry name" value="FHA"/>
    <property type="match status" value="1"/>
</dbReference>
<evidence type="ECO:0000256" key="4">
    <source>
        <dbReference type="ARBA" id="ARBA00022840"/>
    </source>
</evidence>
<evidence type="ECO:0000256" key="5">
    <source>
        <dbReference type="PROSITE-ProRule" id="PRU10141"/>
    </source>
</evidence>
<evidence type="ECO:0000256" key="1">
    <source>
        <dbReference type="ARBA" id="ARBA00022679"/>
    </source>
</evidence>
<accession>A0ABU8YIG2</accession>
<dbReference type="InterPro" id="IPR008984">
    <property type="entry name" value="SMAD_FHA_dom_sf"/>
</dbReference>
<organism evidence="8 9">
    <name type="scientific">Microcoleus anatoxicus PTRS2</name>
    <dbReference type="NCBI Taxonomy" id="2705321"/>
    <lineage>
        <taxon>Bacteria</taxon>
        <taxon>Bacillati</taxon>
        <taxon>Cyanobacteriota</taxon>
        <taxon>Cyanophyceae</taxon>
        <taxon>Oscillatoriophycideae</taxon>
        <taxon>Oscillatoriales</taxon>
        <taxon>Microcoleaceae</taxon>
        <taxon>Microcoleus</taxon>
        <taxon>Microcoleus anatoxicus</taxon>
    </lineage>
</organism>
<feature type="domain" description="Protein kinase" evidence="7">
    <location>
        <begin position="372"/>
        <end position="647"/>
    </location>
</feature>
<dbReference type="SMART" id="SM00220">
    <property type="entry name" value="S_TKc"/>
    <property type="match status" value="2"/>
</dbReference>
<dbReference type="Gene3D" id="2.60.200.20">
    <property type="match status" value="1"/>
</dbReference>
<dbReference type="InterPro" id="IPR000253">
    <property type="entry name" value="FHA_dom"/>
</dbReference>
<dbReference type="Gene3D" id="1.10.510.10">
    <property type="entry name" value="Transferase(Phosphotransferase) domain 1"/>
    <property type="match status" value="2"/>
</dbReference>
<protein>
    <submittedName>
        <fullName evidence="8">Protein kinase</fullName>
    </submittedName>
</protein>
<evidence type="ECO:0000313" key="9">
    <source>
        <dbReference type="Proteomes" id="UP001384579"/>
    </source>
</evidence>
<dbReference type="PROSITE" id="PS00108">
    <property type="entry name" value="PROTEIN_KINASE_ST"/>
    <property type="match status" value="1"/>
</dbReference>